<evidence type="ECO:0000256" key="5">
    <source>
        <dbReference type="ARBA" id="ARBA00023125"/>
    </source>
</evidence>
<organism evidence="14">
    <name type="scientific">Clostridioides difficile</name>
    <name type="common">Peptoclostridium difficile</name>
    <dbReference type="NCBI Taxonomy" id="1496"/>
    <lineage>
        <taxon>Bacteria</taxon>
        <taxon>Bacillati</taxon>
        <taxon>Bacillota</taxon>
        <taxon>Clostridia</taxon>
        <taxon>Peptostreptococcales</taxon>
        <taxon>Peptostreptococcaceae</taxon>
        <taxon>Clostridioides</taxon>
    </lineage>
</organism>
<dbReference type="Gene3D" id="1.10.10.10">
    <property type="entry name" value="Winged helix-like DNA-binding domain superfamily/Winged helix DNA-binding domain"/>
    <property type="match status" value="1"/>
</dbReference>
<dbReference type="PANTHER" id="PTHR48111:SF52">
    <property type="entry name" value="TRANSCRIPTIONAL REGULATORY PROTEIN YVRH"/>
    <property type="match status" value="1"/>
</dbReference>
<dbReference type="InterPro" id="IPR016032">
    <property type="entry name" value="Sig_transdc_resp-reg_C-effctor"/>
</dbReference>
<dbReference type="PROSITE" id="PS51755">
    <property type="entry name" value="OMPR_PHOB"/>
    <property type="match status" value="1"/>
</dbReference>
<dbReference type="SMART" id="SM00862">
    <property type="entry name" value="Trans_reg_C"/>
    <property type="match status" value="1"/>
</dbReference>
<dbReference type="GO" id="GO:0032993">
    <property type="term" value="C:protein-DNA complex"/>
    <property type="evidence" value="ECO:0007669"/>
    <property type="project" value="TreeGrafter"/>
</dbReference>
<dbReference type="InterPro" id="IPR011006">
    <property type="entry name" value="CheY-like_superfamily"/>
</dbReference>
<dbReference type="EMBL" id="LK933271">
    <property type="protein sequence ID" value="CDT57817.1"/>
    <property type="molecule type" value="Genomic_DNA"/>
</dbReference>
<keyword evidence="4" id="KW-0805">Transcription regulation</keyword>
<evidence type="ECO:0000259" key="11">
    <source>
        <dbReference type="PROSITE" id="PS51755"/>
    </source>
</evidence>
<dbReference type="GO" id="GO:0006355">
    <property type="term" value="P:regulation of DNA-templated transcription"/>
    <property type="evidence" value="ECO:0007669"/>
    <property type="project" value="InterPro"/>
</dbReference>
<dbReference type="PANTHER" id="PTHR48111">
    <property type="entry name" value="REGULATOR OF RPOS"/>
    <property type="match status" value="1"/>
</dbReference>
<dbReference type="CDD" id="cd00383">
    <property type="entry name" value="trans_reg_C"/>
    <property type="match status" value="1"/>
</dbReference>
<comment type="function">
    <text evidence="7">May play the central regulatory role in sporulation. It may be an element of the effector pathway responsible for the activation of sporulation genes in response to nutritional stress. Spo0A may act in concert with spo0H (a sigma factor) to control the expression of some genes that are critical to the sporulation process.</text>
</comment>
<evidence type="ECO:0000256" key="7">
    <source>
        <dbReference type="ARBA" id="ARBA00024867"/>
    </source>
</evidence>
<dbReference type="InterPro" id="IPR001867">
    <property type="entry name" value="OmpR/PhoB-type_DNA-bd"/>
</dbReference>
<evidence type="ECO:0000256" key="4">
    <source>
        <dbReference type="ARBA" id="ARBA00023015"/>
    </source>
</evidence>
<dbReference type="Pfam" id="PF00486">
    <property type="entry name" value="Trans_reg_C"/>
    <property type="match status" value="1"/>
</dbReference>
<dbReference type="SUPFAM" id="SSF52172">
    <property type="entry name" value="CheY-like"/>
    <property type="match status" value="1"/>
</dbReference>
<dbReference type="GO" id="GO:0000156">
    <property type="term" value="F:phosphorelay response regulator activity"/>
    <property type="evidence" value="ECO:0007669"/>
    <property type="project" value="TreeGrafter"/>
</dbReference>
<dbReference type="Pfam" id="PF00072">
    <property type="entry name" value="Response_reg"/>
    <property type="match status" value="1"/>
</dbReference>
<dbReference type="InterPro" id="IPR039420">
    <property type="entry name" value="WalR-like"/>
</dbReference>
<evidence type="ECO:0000256" key="2">
    <source>
        <dbReference type="ARBA" id="ARBA00022553"/>
    </source>
</evidence>
<dbReference type="SMART" id="SM00448">
    <property type="entry name" value="REC"/>
    <property type="match status" value="1"/>
</dbReference>
<protein>
    <recommendedName>
        <fullName evidence="1">Stage 0 sporulation protein A homolog</fullName>
    </recommendedName>
</protein>
<name>A0A069AT05_CLODI</name>
<dbReference type="EMBL" id="LK932372">
    <property type="protein sequence ID" value="CDS84993.1"/>
    <property type="molecule type" value="Genomic_DNA"/>
</dbReference>
<dbReference type="GO" id="GO:0005829">
    <property type="term" value="C:cytosol"/>
    <property type="evidence" value="ECO:0007669"/>
    <property type="project" value="TreeGrafter"/>
</dbReference>
<gene>
    <name evidence="12" type="primary">yycF</name>
    <name evidence="14" type="ORF">BN1095_580013</name>
    <name evidence="13" type="ORF">BN1096_740178</name>
    <name evidence="12" type="ORF">BN1097_360011</name>
</gene>
<evidence type="ECO:0000256" key="8">
    <source>
        <dbReference type="PROSITE-ProRule" id="PRU00169"/>
    </source>
</evidence>
<evidence type="ECO:0000256" key="1">
    <source>
        <dbReference type="ARBA" id="ARBA00018672"/>
    </source>
</evidence>
<dbReference type="RefSeq" id="WP_025782711.1">
    <property type="nucleotide sequence ID" value="NZ_BBYB01000091.1"/>
</dbReference>
<keyword evidence="5 9" id="KW-0238">DNA-binding</keyword>
<accession>A0A069AT05</accession>
<dbReference type="CDD" id="cd17574">
    <property type="entry name" value="REC_OmpR"/>
    <property type="match status" value="1"/>
</dbReference>
<evidence type="ECO:0000313" key="13">
    <source>
        <dbReference type="EMBL" id="CDS89587.1"/>
    </source>
</evidence>
<proteinExistence type="predicted"/>
<dbReference type="PROSITE" id="PS50110">
    <property type="entry name" value="RESPONSE_REGULATORY"/>
    <property type="match status" value="1"/>
</dbReference>
<reference evidence="14" key="1">
    <citation type="submission" date="2014-07" db="EMBL/GenBank/DDBJ databases">
        <authorList>
            <person name="Monot Marc"/>
        </authorList>
    </citation>
    <scope>NUCLEOTIDE SEQUENCE</scope>
    <source>
        <strain evidence="14">7032989</strain>
        <strain evidence="12">7032994</strain>
    </source>
</reference>
<feature type="domain" description="OmpR/PhoB-type" evidence="11">
    <location>
        <begin position="174"/>
        <end position="273"/>
    </location>
</feature>
<keyword evidence="6" id="KW-0804">Transcription</keyword>
<dbReference type="InterPro" id="IPR001789">
    <property type="entry name" value="Sig_transdc_resp-reg_receiver"/>
</dbReference>
<sequence>MSIRDVTISNVKARVVNIKKQDSDTARLEYNKFLWRDFNMDTCFNKKILLVDDEKDIVDLIEEVLINDGFKNIIKAYNGLDAISLCKVACPDVVILDIMLPDIDGIEVCKKIREFSYCSILFLSSKNDDIDKILGLSSGGDDYITKPFSPREIAFRVKAQLRRQQYQSIVPSDSEVIKIGDITIDIEGNRVYKDRNEIELTGREYHLLSYMAKNVNKIIGKERLYEQVWGVYSSICDNTIMVHIRHIREKIEDNPSNPKILITVKGLGYKLVNRID</sequence>
<evidence type="ECO:0000256" key="9">
    <source>
        <dbReference type="PROSITE-ProRule" id="PRU01091"/>
    </source>
</evidence>
<feature type="DNA-binding region" description="OmpR/PhoB-type" evidence="9">
    <location>
        <begin position="174"/>
        <end position="273"/>
    </location>
</feature>
<dbReference type="GO" id="GO:0000976">
    <property type="term" value="F:transcription cis-regulatory region binding"/>
    <property type="evidence" value="ECO:0007669"/>
    <property type="project" value="TreeGrafter"/>
</dbReference>
<feature type="domain" description="Response regulatory" evidence="10">
    <location>
        <begin position="47"/>
        <end position="161"/>
    </location>
</feature>
<dbReference type="SUPFAM" id="SSF46894">
    <property type="entry name" value="C-terminal effector domain of the bipartite response regulators"/>
    <property type="match status" value="1"/>
</dbReference>
<evidence type="ECO:0000313" key="12">
    <source>
        <dbReference type="EMBL" id="CDS84993.1"/>
    </source>
</evidence>
<dbReference type="Gene3D" id="6.10.250.690">
    <property type="match status" value="1"/>
</dbReference>
<evidence type="ECO:0000256" key="6">
    <source>
        <dbReference type="ARBA" id="ARBA00023163"/>
    </source>
</evidence>
<dbReference type="EMBL" id="LK932529">
    <property type="protein sequence ID" value="CDS89587.1"/>
    <property type="molecule type" value="Genomic_DNA"/>
</dbReference>
<dbReference type="FunFam" id="1.10.10.10:FF:000018">
    <property type="entry name" value="DNA-binding response regulator ResD"/>
    <property type="match status" value="1"/>
</dbReference>
<dbReference type="AlphaFoldDB" id="A0A069AT05"/>
<feature type="modified residue" description="4-aspartylphosphate" evidence="8">
    <location>
        <position position="97"/>
    </location>
</feature>
<evidence type="ECO:0000259" key="10">
    <source>
        <dbReference type="PROSITE" id="PS50110"/>
    </source>
</evidence>
<evidence type="ECO:0000256" key="3">
    <source>
        <dbReference type="ARBA" id="ARBA00023012"/>
    </source>
</evidence>
<keyword evidence="2 8" id="KW-0597">Phosphoprotein</keyword>
<dbReference type="InterPro" id="IPR036388">
    <property type="entry name" value="WH-like_DNA-bd_sf"/>
</dbReference>
<evidence type="ECO:0000313" key="14">
    <source>
        <dbReference type="EMBL" id="CDT57817.1"/>
    </source>
</evidence>
<dbReference type="Gene3D" id="3.40.50.2300">
    <property type="match status" value="1"/>
</dbReference>
<keyword evidence="3" id="KW-0902">Two-component regulatory system</keyword>